<keyword evidence="1" id="KW-0813">Transport</keyword>
<keyword evidence="3 6" id="KW-0479">Metal-binding</keyword>
<evidence type="ECO:0000256" key="1">
    <source>
        <dbReference type="ARBA" id="ARBA00022448"/>
    </source>
</evidence>
<evidence type="ECO:0008006" key="10">
    <source>
        <dbReference type="Google" id="ProtNLM"/>
    </source>
</evidence>
<keyword evidence="9" id="KW-1185">Reference proteome</keyword>
<reference evidence="8 9" key="1">
    <citation type="submission" date="2019-07" db="EMBL/GenBank/DDBJ databases">
        <title>Whole genome shotgun sequence of Skermanella aerolata NBRC 106429.</title>
        <authorList>
            <person name="Hosoyama A."/>
            <person name="Uohara A."/>
            <person name="Ohji S."/>
            <person name="Ichikawa N."/>
        </authorList>
    </citation>
    <scope>NUCLEOTIDE SEQUENCE [LARGE SCALE GENOMIC DNA]</scope>
    <source>
        <strain evidence="8 9">NBRC 106429</strain>
    </source>
</reference>
<comment type="PTM">
    <text evidence="7">Binds 1 heme group per subunit.</text>
</comment>
<dbReference type="PIRSF" id="PIRSF000027">
    <property type="entry name" value="Cytc_c_prime"/>
    <property type="match status" value="1"/>
</dbReference>
<accession>A0A512E2S6</accession>
<name>A0A512E2S6_9PROT</name>
<dbReference type="EMBL" id="BJYZ01000050">
    <property type="protein sequence ID" value="GEO42770.1"/>
    <property type="molecule type" value="Genomic_DNA"/>
</dbReference>
<keyword evidence="2 7" id="KW-0349">Heme</keyword>
<dbReference type="RefSeq" id="WP_169789458.1">
    <property type="nucleotide sequence ID" value="NZ_BJYZ01000050.1"/>
</dbReference>
<dbReference type="GO" id="GO:0022900">
    <property type="term" value="P:electron transport chain"/>
    <property type="evidence" value="ECO:0007669"/>
    <property type="project" value="InterPro"/>
</dbReference>
<protein>
    <recommendedName>
        <fullName evidence="10">Cytochrome c</fullName>
    </recommendedName>
</protein>
<dbReference type="InterPro" id="IPR015984">
    <property type="entry name" value="Cyt_c_prime_subgr"/>
</dbReference>
<evidence type="ECO:0000256" key="2">
    <source>
        <dbReference type="ARBA" id="ARBA00022617"/>
    </source>
</evidence>
<dbReference type="Pfam" id="PF01322">
    <property type="entry name" value="Cytochrom_C_2"/>
    <property type="match status" value="1"/>
</dbReference>
<dbReference type="GO" id="GO:0009055">
    <property type="term" value="F:electron transfer activity"/>
    <property type="evidence" value="ECO:0007669"/>
    <property type="project" value="InterPro"/>
</dbReference>
<dbReference type="Proteomes" id="UP000321523">
    <property type="component" value="Unassembled WGS sequence"/>
</dbReference>
<dbReference type="PROSITE" id="PS51009">
    <property type="entry name" value="CYTCII"/>
    <property type="match status" value="1"/>
</dbReference>
<evidence type="ECO:0000256" key="3">
    <source>
        <dbReference type="ARBA" id="ARBA00022723"/>
    </source>
</evidence>
<dbReference type="GO" id="GO:0005506">
    <property type="term" value="F:iron ion binding"/>
    <property type="evidence" value="ECO:0007669"/>
    <property type="project" value="InterPro"/>
</dbReference>
<sequence length="142" mass="15266">MSLAFLLAASAAAAHEGATGVVAQRMDIMKQMGQHMKTLGTMLTGKTAFDQGTAQRLAETMHQHCEHVAHMFPPGSDGHHTEATPAVWTNRAEFDASMRRLDAAVEELMAAAASGDKVQLVAKFKAVGQECSGCHDTFRQKK</sequence>
<feature type="binding site" description="axial binding residue" evidence="6">
    <location>
        <position position="135"/>
    </location>
    <ligand>
        <name>heme c</name>
        <dbReference type="ChEBI" id="CHEBI:61717"/>
    </ligand>
    <ligandPart>
        <name>Fe</name>
        <dbReference type="ChEBI" id="CHEBI:18248"/>
    </ligandPart>
</feature>
<feature type="binding site" description="covalent" evidence="7">
    <location>
        <position position="131"/>
    </location>
    <ligand>
        <name>heme c</name>
        <dbReference type="ChEBI" id="CHEBI:61717"/>
    </ligand>
</feature>
<dbReference type="SUPFAM" id="SSF47175">
    <property type="entry name" value="Cytochromes"/>
    <property type="match status" value="1"/>
</dbReference>
<feature type="binding site" description="covalent" evidence="7">
    <location>
        <position position="134"/>
    </location>
    <ligand>
        <name>heme c</name>
        <dbReference type="ChEBI" id="CHEBI:61717"/>
    </ligand>
</feature>
<dbReference type="GO" id="GO:0042597">
    <property type="term" value="C:periplasmic space"/>
    <property type="evidence" value="ECO:0007669"/>
    <property type="project" value="InterPro"/>
</dbReference>
<evidence type="ECO:0000313" key="8">
    <source>
        <dbReference type="EMBL" id="GEO42770.1"/>
    </source>
</evidence>
<evidence type="ECO:0000256" key="4">
    <source>
        <dbReference type="ARBA" id="ARBA00022982"/>
    </source>
</evidence>
<organism evidence="8 9">
    <name type="scientific">Skermanella aerolata</name>
    <dbReference type="NCBI Taxonomy" id="393310"/>
    <lineage>
        <taxon>Bacteria</taxon>
        <taxon>Pseudomonadati</taxon>
        <taxon>Pseudomonadota</taxon>
        <taxon>Alphaproteobacteria</taxon>
        <taxon>Rhodospirillales</taxon>
        <taxon>Azospirillaceae</taxon>
        <taxon>Skermanella</taxon>
    </lineage>
</organism>
<evidence type="ECO:0000256" key="6">
    <source>
        <dbReference type="PIRSR" id="PIRSR000027-1"/>
    </source>
</evidence>
<proteinExistence type="predicted"/>
<evidence type="ECO:0000256" key="7">
    <source>
        <dbReference type="PIRSR" id="PIRSR000027-2"/>
    </source>
</evidence>
<dbReference type="InterPro" id="IPR012127">
    <property type="entry name" value="Cyt_c_prime"/>
</dbReference>
<dbReference type="Gene3D" id="1.20.120.10">
    <property type="entry name" value="Cytochrome c/b562"/>
    <property type="match status" value="1"/>
</dbReference>
<evidence type="ECO:0000256" key="5">
    <source>
        <dbReference type="ARBA" id="ARBA00023004"/>
    </source>
</evidence>
<keyword evidence="4" id="KW-0249">Electron transport</keyword>
<gene>
    <name evidence="8" type="ORF">SAE02_69180</name>
</gene>
<evidence type="ECO:0000313" key="9">
    <source>
        <dbReference type="Proteomes" id="UP000321523"/>
    </source>
</evidence>
<dbReference type="InterPro" id="IPR010980">
    <property type="entry name" value="Cyt_c/b562"/>
</dbReference>
<keyword evidence="5 6" id="KW-0408">Iron</keyword>
<dbReference type="AlphaFoldDB" id="A0A512E2S6"/>
<dbReference type="PRINTS" id="PR00608">
    <property type="entry name" value="CYTCHROMECII"/>
</dbReference>
<dbReference type="GO" id="GO:0020037">
    <property type="term" value="F:heme binding"/>
    <property type="evidence" value="ECO:0007669"/>
    <property type="project" value="InterPro"/>
</dbReference>
<comment type="caution">
    <text evidence="8">The sequence shown here is derived from an EMBL/GenBank/DDBJ whole genome shotgun (WGS) entry which is preliminary data.</text>
</comment>
<dbReference type="InterPro" id="IPR002321">
    <property type="entry name" value="Cyt_c_II"/>
</dbReference>